<keyword evidence="1" id="KW-0175">Coiled coil</keyword>
<evidence type="ECO:0000256" key="2">
    <source>
        <dbReference type="SAM" id="MobiDB-lite"/>
    </source>
</evidence>
<organism evidence="3 4">
    <name type="scientific">Psylliodes chrysocephalus</name>
    <dbReference type="NCBI Taxonomy" id="3402493"/>
    <lineage>
        <taxon>Eukaryota</taxon>
        <taxon>Metazoa</taxon>
        <taxon>Ecdysozoa</taxon>
        <taxon>Arthropoda</taxon>
        <taxon>Hexapoda</taxon>
        <taxon>Insecta</taxon>
        <taxon>Pterygota</taxon>
        <taxon>Neoptera</taxon>
        <taxon>Endopterygota</taxon>
        <taxon>Coleoptera</taxon>
        <taxon>Polyphaga</taxon>
        <taxon>Cucujiformia</taxon>
        <taxon>Chrysomeloidea</taxon>
        <taxon>Chrysomelidae</taxon>
        <taxon>Galerucinae</taxon>
        <taxon>Alticini</taxon>
        <taxon>Psylliodes</taxon>
    </lineage>
</organism>
<name>A0A9P0D1Q2_9CUCU</name>
<keyword evidence="4" id="KW-1185">Reference proteome</keyword>
<dbReference type="OrthoDB" id="6782207at2759"/>
<feature type="coiled-coil region" evidence="1">
    <location>
        <begin position="32"/>
        <end position="59"/>
    </location>
</feature>
<gene>
    <name evidence="3" type="ORF">PSYICH_LOCUS12099</name>
</gene>
<feature type="region of interest" description="Disordered" evidence="2">
    <location>
        <begin position="225"/>
        <end position="265"/>
    </location>
</feature>
<accession>A0A9P0D1Q2</accession>
<dbReference type="AlphaFoldDB" id="A0A9P0D1Q2"/>
<evidence type="ECO:0000256" key="1">
    <source>
        <dbReference type="SAM" id="Coils"/>
    </source>
</evidence>
<evidence type="ECO:0000313" key="4">
    <source>
        <dbReference type="Proteomes" id="UP001153636"/>
    </source>
</evidence>
<feature type="compositionally biased region" description="Polar residues" evidence="2">
    <location>
        <begin position="233"/>
        <end position="265"/>
    </location>
</feature>
<evidence type="ECO:0000313" key="3">
    <source>
        <dbReference type="EMBL" id="CAH1112290.1"/>
    </source>
</evidence>
<sequence>MSLITNSQLLEEIKKLRNFVEASEVRILMEIKTKLTEKIITLEKENSILQEKVEILERQNKRNNIIIFGIKSSVPDILTRNICDKLNNLLNLKLTVDQINNIYCLGNVPQVPVKVEFISTNTKLQVLKNCSNLKGTNIIISHDLTTSQRETNNILRRHLKRVKSSANRCYIKDDKLLIDNEILSAEEVLAYEAAEVGGNTILYTNSAPGTPSVDIVENPPAPNLEKLKKGENSEVQTKQPSNSTPKAELQKNNSVKPRTRFGSTNNNKTFFLSLSLKT</sequence>
<protein>
    <submittedName>
        <fullName evidence="3">Uncharacterized protein</fullName>
    </submittedName>
</protein>
<reference evidence="3" key="1">
    <citation type="submission" date="2022-01" db="EMBL/GenBank/DDBJ databases">
        <authorList>
            <person name="King R."/>
        </authorList>
    </citation>
    <scope>NUCLEOTIDE SEQUENCE</scope>
</reference>
<proteinExistence type="predicted"/>
<dbReference type="Proteomes" id="UP001153636">
    <property type="component" value="Chromosome 6"/>
</dbReference>
<dbReference type="EMBL" id="OV651818">
    <property type="protein sequence ID" value="CAH1112290.1"/>
    <property type="molecule type" value="Genomic_DNA"/>
</dbReference>